<organism evidence="1 2">
    <name type="scientific">Corchorus capsularis</name>
    <name type="common">Jute</name>
    <dbReference type="NCBI Taxonomy" id="210143"/>
    <lineage>
        <taxon>Eukaryota</taxon>
        <taxon>Viridiplantae</taxon>
        <taxon>Streptophyta</taxon>
        <taxon>Embryophyta</taxon>
        <taxon>Tracheophyta</taxon>
        <taxon>Spermatophyta</taxon>
        <taxon>Magnoliopsida</taxon>
        <taxon>eudicotyledons</taxon>
        <taxon>Gunneridae</taxon>
        <taxon>Pentapetalae</taxon>
        <taxon>rosids</taxon>
        <taxon>malvids</taxon>
        <taxon>Malvales</taxon>
        <taxon>Malvaceae</taxon>
        <taxon>Grewioideae</taxon>
        <taxon>Apeibeae</taxon>
        <taxon>Corchorus</taxon>
    </lineage>
</organism>
<accession>A0A1R3IXC8</accession>
<evidence type="ECO:0000313" key="2">
    <source>
        <dbReference type="Proteomes" id="UP000188268"/>
    </source>
</evidence>
<name>A0A1R3IXC8_COCAP</name>
<dbReference type="Proteomes" id="UP000188268">
    <property type="component" value="Unassembled WGS sequence"/>
</dbReference>
<protein>
    <submittedName>
        <fullName evidence="1">Uncharacterized protein</fullName>
    </submittedName>
</protein>
<dbReference type="AlphaFoldDB" id="A0A1R3IXC8"/>
<keyword evidence="2" id="KW-1185">Reference proteome</keyword>
<reference evidence="1 2" key="1">
    <citation type="submission" date="2013-09" db="EMBL/GenBank/DDBJ databases">
        <title>Corchorus capsularis genome sequencing.</title>
        <authorList>
            <person name="Alam M."/>
            <person name="Haque M.S."/>
            <person name="Islam M.S."/>
            <person name="Emdad E.M."/>
            <person name="Islam M.M."/>
            <person name="Ahmed B."/>
            <person name="Halim A."/>
            <person name="Hossen Q.M.M."/>
            <person name="Hossain M.Z."/>
            <person name="Ahmed R."/>
            <person name="Khan M.M."/>
            <person name="Islam R."/>
            <person name="Rashid M.M."/>
            <person name="Khan S.A."/>
            <person name="Rahman M.S."/>
            <person name="Alam M."/>
        </authorList>
    </citation>
    <scope>NUCLEOTIDE SEQUENCE [LARGE SCALE GENOMIC DNA]</scope>
    <source>
        <strain evidence="2">cv. CVL-1</strain>
        <tissue evidence="1">Whole seedling</tissue>
    </source>
</reference>
<dbReference type="EMBL" id="AWWV01009254">
    <property type="protein sequence ID" value="OMO87221.1"/>
    <property type="molecule type" value="Genomic_DNA"/>
</dbReference>
<comment type="caution">
    <text evidence="1">The sequence shown here is derived from an EMBL/GenBank/DDBJ whole genome shotgun (WGS) entry which is preliminary data.</text>
</comment>
<gene>
    <name evidence="1" type="ORF">CCACVL1_09186</name>
</gene>
<sequence length="263" mass="30524">MIRESYSPIQMRGLLLWMGWFIWTLRILRASLRSSLELTTDIVRPSSLWLVPQRVNFGRMVGTRWPTSTIFVLVMPGSVPGQTTLGLSIATLTIRPSVFAKVGWTPYVSVVRHLFQLQKRNGGWYAFQVWRGHKNKFPGPENNRRWHPKFLGVEASKGTEWGVPVQWWEINTTERNDLKNWVLSEEEEKHVDYLQRVRHSPEQLCHRTRLYLCELAPTSDAYDQMPALEMGTVGPAIDDVRIIVNARGDKGRELMMNKSEEDY</sequence>
<proteinExistence type="predicted"/>
<dbReference type="Gramene" id="OMO87221">
    <property type="protein sequence ID" value="OMO87221"/>
    <property type="gene ID" value="CCACVL1_09186"/>
</dbReference>
<evidence type="ECO:0000313" key="1">
    <source>
        <dbReference type="EMBL" id="OMO87221.1"/>
    </source>
</evidence>